<accession>A0A0A9CKH3</accession>
<organism evidence="2">
    <name type="scientific">Arundo donax</name>
    <name type="common">Giant reed</name>
    <name type="synonym">Donax arundinaceus</name>
    <dbReference type="NCBI Taxonomy" id="35708"/>
    <lineage>
        <taxon>Eukaryota</taxon>
        <taxon>Viridiplantae</taxon>
        <taxon>Streptophyta</taxon>
        <taxon>Embryophyta</taxon>
        <taxon>Tracheophyta</taxon>
        <taxon>Spermatophyta</taxon>
        <taxon>Magnoliopsida</taxon>
        <taxon>Liliopsida</taxon>
        <taxon>Poales</taxon>
        <taxon>Poaceae</taxon>
        <taxon>PACMAD clade</taxon>
        <taxon>Arundinoideae</taxon>
        <taxon>Arundineae</taxon>
        <taxon>Arundo</taxon>
    </lineage>
</organism>
<dbReference type="AlphaFoldDB" id="A0A0A9CKH3"/>
<dbReference type="EMBL" id="GBRH01221839">
    <property type="protein sequence ID" value="JAD76056.1"/>
    <property type="molecule type" value="Transcribed_RNA"/>
</dbReference>
<evidence type="ECO:0000313" key="2">
    <source>
        <dbReference type="EMBL" id="JAD76056.1"/>
    </source>
</evidence>
<reference evidence="2" key="1">
    <citation type="submission" date="2014-09" db="EMBL/GenBank/DDBJ databases">
        <authorList>
            <person name="Magalhaes I.L.F."/>
            <person name="Oliveira U."/>
            <person name="Santos F.R."/>
            <person name="Vidigal T.H.D.A."/>
            <person name="Brescovit A.D."/>
            <person name="Santos A.J."/>
        </authorList>
    </citation>
    <scope>NUCLEOTIDE SEQUENCE</scope>
    <source>
        <tissue evidence="2">Shoot tissue taken approximately 20 cm above the soil surface</tissue>
    </source>
</reference>
<protein>
    <submittedName>
        <fullName evidence="2">Uncharacterized protein</fullName>
    </submittedName>
</protein>
<evidence type="ECO:0000256" key="1">
    <source>
        <dbReference type="SAM" id="Phobius"/>
    </source>
</evidence>
<reference evidence="2" key="2">
    <citation type="journal article" date="2015" name="Data Brief">
        <title>Shoot transcriptome of the giant reed, Arundo donax.</title>
        <authorList>
            <person name="Barrero R.A."/>
            <person name="Guerrero F.D."/>
            <person name="Moolhuijzen P."/>
            <person name="Goolsby J.A."/>
            <person name="Tidwell J."/>
            <person name="Bellgard S.E."/>
            <person name="Bellgard M.I."/>
        </authorList>
    </citation>
    <scope>NUCLEOTIDE SEQUENCE</scope>
    <source>
        <tissue evidence="2">Shoot tissue taken approximately 20 cm above the soil surface</tissue>
    </source>
</reference>
<keyword evidence="1" id="KW-1133">Transmembrane helix</keyword>
<feature type="transmembrane region" description="Helical" evidence="1">
    <location>
        <begin position="20"/>
        <end position="38"/>
    </location>
</feature>
<keyword evidence="1" id="KW-0472">Membrane</keyword>
<sequence length="61" mass="7243">MSKMFPVRFCMSKLYIHDSLICLVFKKSIFFLFVSLYSETQNELDFASNNAWFISLLQVLH</sequence>
<keyword evidence="1" id="KW-0812">Transmembrane</keyword>
<proteinExistence type="predicted"/>
<name>A0A0A9CKH3_ARUDO</name>